<gene>
    <name evidence="2" type="primary">Vigan.04G185100</name>
    <name evidence="2" type="ORF">VIGAN_04185100</name>
</gene>
<evidence type="ECO:0000313" key="3">
    <source>
        <dbReference type="Proteomes" id="UP000291084"/>
    </source>
</evidence>
<sequence>MLTPWSTLALDVHLGQSWDFGPFVDLGILGANDKSSDAESVGSVRKEGNMVSRVAKAGSDDKGEEKSIFSWVKREEVEHNLVRVEKNNDNNISNSEGVAEKEIIGVETVKVVDVATEDQGKQRGLAVLDTPVEGRKLLETLKDIEDHFLKAYDSRKSVGVSSQVPPPPLEHERQQLRKSKRPRHLEATKTHRTTFTPKHFGAHRGAECHPTEATRGASASTNHFFG</sequence>
<reference evidence="2 3" key="1">
    <citation type="journal article" date="2015" name="Sci. Rep.">
        <title>The power of single molecule real-time sequencing technology in the de novo assembly of a eukaryotic genome.</title>
        <authorList>
            <person name="Sakai H."/>
            <person name="Naito K."/>
            <person name="Ogiso-Tanaka E."/>
            <person name="Takahashi Y."/>
            <person name="Iseki K."/>
            <person name="Muto C."/>
            <person name="Satou K."/>
            <person name="Teruya K."/>
            <person name="Shiroma A."/>
            <person name="Shimoji M."/>
            <person name="Hirano T."/>
            <person name="Itoh T."/>
            <person name="Kaga A."/>
            <person name="Tomooka N."/>
        </authorList>
    </citation>
    <scope>NUCLEOTIDE SEQUENCE [LARGE SCALE GENOMIC DNA]</scope>
    <source>
        <strain evidence="3">cv. Shumari</strain>
    </source>
</reference>
<organism evidence="2 3">
    <name type="scientific">Vigna angularis var. angularis</name>
    <dbReference type="NCBI Taxonomy" id="157739"/>
    <lineage>
        <taxon>Eukaryota</taxon>
        <taxon>Viridiplantae</taxon>
        <taxon>Streptophyta</taxon>
        <taxon>Embryophyta</taxon>
        <taxon>Tracheophyta</taxon>
        <taxon>Spermatophyta</taxon>
        <taxon>Magnoliopsida</taxon>
        <taxon>eudicotyledons</taxon>
        <taxon>Gunneridae</taxon>
        <taxon>Pentapetalae</taxon>
        <taxon>rosids</taxon>
        <taxon>fabids</taxon>
        <taxon>Fabales</taxon>
        <taxon>Fabaceae</taxon>
        <taxon>Papilionoideae</taxon>
        <taxon>50 kb inversion clade</taxon>
        <taxon>NPAAA clade</taxon>
        <taxon>indigoferoid/millettioid clade</taxon>
        <taxon>Phaseoleae</taxon>
        <taxon>Vigna</taxon>
    </lineage>
</organism>
<evidence type="ECO:0008006" key="4">
    <source>
        <dbReference type="Google" id="ProtNLM"/>
    </source>
</evidence>
<dbReference type="EMBL" id="AP015037">
    <property type="protein sequence ID" value="BAT84463.1"/>
    <property type="molecule type" value="Genomic_DNA"/>
</dbReference>
<dbReference type="Proteomes" id="UP000291084">
    <property type="component" value="Chromosome 4"/>
</dbReference>
<accession>A0A0S3RVI8</accession>
<dbReference type="AlphaFoldDB" id="A0A0S3RVI8"/>
<feature type="region of interest" description="Disordered" evidence="1">
    <location>
        <begin position="156"/>
        <end position="226"/>
    </location>
</feature>
<keyword evidence="3" id="KW-1185">Reference proteome</keyword>
<evidence type="ECO:0000256" key="1">
    <source>
        <dbReference type="SAM" id="MobiDB-lite"/>
    </source>
</evidence>
<protein>
    <recommendedName>
        <fullName evidence="4">DUF632 domain-containing protein</fullName>
    </recommendedName>
</protein>
<proteinExistence type="predicted"/>
<feature type="compositionally biased region" description="Polar residues" evidence="1">
    <location>
        <begin position="217"/>
        <end position="226"/>
    </location>
</feature>
<evidence type="ECO:0000313" key="2">
    <source>
        <dbReference type="EMBL" id="BAT84463.1"/>
    </source>
</evidence>
<name>A0A0S3RVI8_PHAAN</name>